<dbReference type="Gene3D" id="1.20.120.450">
    <property type="entry name" value="dinb family like domain"/>
    <property type="match status" value="1"/>
</dbReference>
<protein>
    <recommendedName>
        <fullName evidence="3">DinB family protein</fullName>
    </recommendedName>
</protein>
<name>A0A6N8F741_9GAMM</name>
<dbReference type="PANTHER" id="PTHR39473">
    <property type="match status" value="1"/>
</dbReference>
<gene>
    <name evidence="1" type="ORF">GNP35_07820</name>
</gene>
<evidence type="ECO:0000313" key="1">
    <source>
        <dbReference type="EMBL" id="MUH72396.1"/>
    </source>
</evidence>
<sequence>MDSIQQISEDNVQVLNQLLTFLTSLDSIQYQNVPTNHGSSMGAHVRHIIEHYQSVLTTNSLIDYDDRKRDQTVQSSRSAATGQIKSVIQILCGIQADKNVVVLCTTNPAISPSEVNSSLARELLFLYSHTTHHMAIIKLLSTSIGLSIDDSFGKAASTRVFESNVQSKLA</sequence>
<organism evidence="1 2">
    <name type="scientific">Psychrosphaera haliotis</name>
    <dbReference type="NCBI Taxonomy" id="555083"/>
    <lineage>
        <taxon>Bacteria</taxon>
        <taxon>Pseudomonadati</taxon>
        <taxon>Pseudomonadota</taxon>
        <taxon>Gammaproteobacteria</taxon>
        <taxon>Alteromonadales</taxon>
        <taxon>Pseudoalteromonadaceae</taxon>
        <taxon>Psychrosphaera</taxon>
    </lineage>
</organism>
<dbReference type="RefSeq" id="WP_155695579.1">
    <property type="nucleotide sequence ID" value="NZ_WOCD01000003.1"/>
</dbReference>
<keyword evidence="2" id="KW-1185">Reference proteome</keyword>
<dbReference type="Proteomes" id="UP000439994">
    <property type="component" value="Unassembled WGS sequence"/>
</dbReference>
<comment type="caution">
    <text evidence="1">The sequence shown here is derived from an EMBL/GenBank/DDBJ whole genome shotgun (WGS) entry which is preliminary data.</text>
</comment>
<reference evidence="1 2" key="1">
    <citation type="submission" date="2019-11" db="EMBL/GenBank/DDBJ databases">
        <title>P. haliotis isolates from Z. marina roots.</title>
        <authorList>
            <person name="Cohen M."/>
            <person name="Jospin G."/>
            <person name="Eisen J.A."/>
            <person name="Coil D.A."/>
        </authorList>
    </citation>
    <scope>NUCLEOTIDE SEQUENCE [LARGE SCALE GENOMIC DNA]</scope>
    <source>
        <strain evidence="1 2">UCD-MCMsp1aY</strain>
    </source>
</reference>
<accession>A0A6N8F741</accession>
<dbReference type="SUPFAM" id="SSF109854">
    <property type="entry name" value="DinB/YfiT-like putative metalloenzymes"/>
    <property type="match status" value="1"/>
</dbReference>
<proteinExistence type="predicted"/>
<dbReference type="AlphaFoldDB" id="A0A6N8F741"/>
<dbReference type="PANTHER" id="PTHR39473:SF1">
    <property type="entry name" value="DINB-LIKE DOMAIN-CONTAINING PROTEIN"/>
    <property type="match status" value="1"/>
</dbReference>
<evidence type="ECO:0008006" key="3">
    <source>
        <dbReference type="Google" id="ProtNLM"/>
    </source>
</evidence>
<dbReference type="EMBL" id="WOCD01000003">
    <property type="protein sequence ID" value="MUH72396.1"/>
    <property type="molecule type" value="Genomic_DNA"/>
</dbReference>
<evidence type="ECO:0000313" key="2">
    <source>
        <dbReference type="Proteomes" id="UP000439994"/>
    </source>
</evidence>
<dbReference type="InterPro" id="IPR034660">
    <property type="entry name" value="DinB/YfiT-like"/>
</dbReference>
<dbReference type="OrthoDB" id="1162179at2"/>